<dbReference type="RefSeq" id="WP_172235930.1">
    <property type="nucleotide sequence ID" value="NZ_JABFDP010000005.1"/>
</dbReference>
<name>A0ABS5G039_9BRAD</name>
<organism evidence="1 2">
    <name type="scientific">Bradyrhizobium denitrificans</name>
    <dbReference type="NCBI Taxonomy" id="2734912"/>
    <lineage>
        <taxon>Bacteria</taxon>
        <taxon>Pseudomonadati</taxon>
        <taxon>Pseudomonadota</taxon>
        <taxon>Alphaproteobacteria</taxon>
        <taxon>Hyphomicrobiales</taxon>
        <taxon>Nitrobacteraceae</taxon>
        <taxon>Bradyrhizobium</taxon>
    </lineage>
</organism>
<evidence type="ECO:0000313" key="2">
    <source>
        <dbReference type="Proteomes" id="UP001314635"/>
    </source>
</evidence>
<comment type="caution">
    <text evidence="1">The sequence shown here is derived from an EMBL/GenBank/DDBJ whole genome shotgun (WGS) entry which is preliminary data.</text>
</comment>
<gene>
    <name evidence="1" type="ORF">JQ619_02625</name>
</gene>
<evidence type="ECO:0000313" key="1">
    <source>
        <dbReference type="EMBL" id="MBR1134652.1"/>
    </source>
</evidence>
<protein>
    <recommendedName>
        <fullName evidence="3">Transcriptional regulator</fullName>
    </recommendedName>
</protein>
<reference evidence="2" key="1">
    <citation type="journal article" date="2021" name="ISME J.">
        <title>Evolutionary origin and ecological implication of a unique nif island in free-living Bradyrhizobium lineages.</title>
        <authorList>
            <person name="Tao J."/>
        </authorList>
    </citation>
    <scope>NUCLEOTIDE SEQUENCE [LARGE SCALE GENOMIC DNA]</scope>
    <source>
        <strain evidence="2">SZCCT0094</strain>
    </source>
</reference>
<sequence>MSLEIVPVALSAEERQSAEIEQDLRRLASADLAGLTGEQTRVAADVRVFVQWLEDERVAFADQVEGEDKFSGLIEIARKYQNCNSFFLSEVGVNASTVWRWASGKSRPSRYVGKRLAEDVKSHVANELWQSSDEAGLFRIQAVKPELVQVPNRV</sequence>
<accession>A0ABS5G039</accession>
<keyword evidence="2" id="KW-1185">Reference proteome</keyword>
<dbReference type="EMBL" id="JAFCLK010000002">
    <property type="protein sequence ID" value="MBR1134652.1"/>
    <property type="molecule type" value="Genomic_DNA"/>
</dbReference>
<dbReference type="Proteomes" id="UP001314635">
    <property type="component" value="Unassembled WGS sequence"/>
</dbReference>
<evidence type="ECO:0008006" key="3">
    <source>
        <dbReference type="Google" id="ProtNLM"/>
    </source>
</evidence>
<proteinExistence type="predicted"/>